<sequence>MQLVAAAAAAAAVAATRCRAPHDNDDDDDVTFERLYIMLRRAQRLYALVITEKKRERGRERSRQQGPRERMCAAAAAPIYTRAKIYLYTHSSALRPALHTVRGAHHAECAAGRCLARRESTASATRVKVQSSLSLSFLAQAIQHNANAKRGRDVLMHTRTDAAAADRV</sequence>
<accession>A0ABD2XC68</accession>
<protein>
    <recommendedName>
        <fullName evidence="3">Secreted protein</fullName>
    </recommendedName>
</protein>
<gene>
    <name evidence="1" type="ORF">TKK_004848</name>
</gene>
<keyword evidence="2" id="KW-1185">Reference proteome</keyword>
<reference evidence="1 2" key="1">
    <citation type="journal article" date="2024" name="bioRxiv">
        <title>A reference genome for Trichogramma kaykai: A tiny desert-dwelling parasitoid wasp with competing sex-ratio distorters.</title>
        <authorList>
            <person name="Culotta J."/>
            <person name="Lindsey A.R."/>
        </authorList>
    </citation>
    <scope>NUCLEOTIDE SEQUENCE [LARGE SCALE GENOMIC DNA]</scope>
    <source>
        <strain evidence="1 2">KSX58</strain>
    </source>
</reference>
<proteinExistence type="predicted"/>
<dbReference type="AlphaFoldDB" id="A0ABD2XC68"/>
<comment type="caution">
    <text evidence="1">The sequence shown here is derived from an EMBL/GenBank/DDBJ whole genome shotgun (WGS) entry which is preliminary data.</text>
</comment>
<dbReference type="Proteomes" id="UP001627154">
    <property type="component" value="Unassembled WGS sequence"/>
</dbReference>
<organism evidence="1 2">
    <name type="scientific">Trichogramma kaykai</name>
    <dbReference type="NCBI Taxonomy" id="54128"/>
    <lineage>
        <taxon>Eukaryota</taxon>
        <taxon>Metazoa</taxon>
        <taxon>Ecdysozoa</taxon>
        <taxon>Arthropoda</taxon>
        <taxon>Hexapoda</taxon>
        <taxon>Insecta</taxon>
        <taxon>Pterygota</taxon>
        <taxon>Neoptera</taxon>
        <taxon>Endopterygota</taxon>
        <taxon>Hymenoptera</taxon>
        <taxon>Apocrita</taxon>
        <taxon>Proctotrupomorpha</taxon>
        <taxon>Chalcidoidea</taxon>
        <taxon>Trichogrammatidae</taxon>
        <taxon>Trichogramma</taxon>
    </lineage>
</organism>
<evidence type="ECO:0008006" key="3">
    <source>
        <dbReference type="Google" id="ProtNLM"/>
    </source>
</evidence>
<evidence type="ECO:0000313" key="2">
    <source>
        <dbReference type="Proteomes" id="UP001627154"/>
    </source>
</evidence>
<name>A0ABD2XC68_9HYME</name>
<dbReference type="EMBL" id="JBJJXI010000037">
    <property type="protein sequence ID" value="KAL3402342.1"/>
    <property type="molecule type" value="Genomic_DNA"/>
</dbReference>
<evidence type="ECO:0000313" key="1">
    <source>
        <dbReference type="EMBL" id="KAL3402342.1"/>
    </source>
</evidence>